<dbReference type="GO" id="GO:0005524">
    <property type="term" value="F:ATP binding"/>
    <property type="evidence" value="ECO:0007669"/>
    <property type="project" value="UniProtKB-KW"/>
</dbReference>
<keyword evidence="4 9" id="KW-0812">Transmembrane</keyword>
<evidence type="ECO:0000256" key="7">
    <source>
        <dbReference type="ARBA" id="ARBA00022989"/>
    </source>
</evidence>
<feature type="transmembrane region" description="Helical" evidence="9">
    <location>
        <begin position="150"/>
        <end position="170"/>
    </location>
</feature>
<keyword evidence="3" id="KW-0813">Transport</keyword>
<dbReference type="InterPro" id="IPR004667">
    <property type="entry name" value="ADP_ATP_car_bac_type"/>
</dbReference>
<comment type="caution">
    <text evidence="10">The sequence shown here is derived from an EMBL/GenBank/DDBJ whole genome shotgun (WGS) entry which is preliminary data.</text>
</comment>
<feature type="non-terminal residue" evidence="10">
    <location>
        <position position="328"/>
    </location>
</feature>
<feature type="transmembrane region" description="Helical" evidence="9">
    <location>
        <begin position="281"/>
        <end position="303"/>
    </location>
</feature>
<feature type="transmembrane region" description="Helical" evidence="9">
    <location>
        <begin position="25"/>
        <end position="42"/>
    </location>
</feature>
<dbReference type="PANTHER" id="PTHR31187">
    <property type="match status" value="1"/>
</dbReference>
<dbReference type="Pfam" id="PF03219">
    <property type="entry name" value="TLC"/>
    <property type="match status" value="1"/>
</dbReference>
<feature type="transmembrane region" description="Helical" evidence="9">
    <location>
        <begin position="92"/>
        <end position="112"/>
    </location>
</feature>
<evidence type="ECO:0000256" key="1">
    <source>
        <dbReference type="ARBA" id="ARBA00004141"/>
    </source>
</evidence>
<protein>
    <recommendedName>
        <fullName evidence="11">ADP,ATP carrier protein</fullName>
    </recommendedName>
</protein>
<keyword evidence="8 9" id="KW-0472">Membrane</keyword>
<organism evidence="10">
    <name type="scientific">marine sediment metagenome</name>
    <dbReference type="NCBI Taxonomy" id="412755"/>
    <lineage>
        <taxon>unclassified sequences</taxon>
        <taxon>metagenomes</taxon>
        <taxon>ecological metagenomes</taxon>
    </lineage>
</organism>
<dbReference type="SUPFAM" id="SSF103473">
    <property type="entry name" value="MFS general substrate transporter"/>
    <property type="match status" value="1"/>
</dbReference>
<reference evidence="10" key="1">
    <citation type="journal article" date="2015" name="Nature">
        <title>Complex archaea that bridge the gap between prokaryotes and eukaryotes.</title>
        <authorList>
            <person name="Spang A."/>
            <person name="Saw J.H."/>
            <person name="Jorgensen S.L."/>
            <person name="Zaremba-Niedzwiedzka K."/>
            <person name="Martijn J."/>
            <person name="Lind A.E."/>
            <person name="van Eijk R."/>
            <person name="Schleper C."/>
            <person name="Guy L."/>
            <person name="Ettema T.J."/>
        </authorList>
    </citation>
    <scope>NUCLEOTIDE SEQUENCE</scope>
</reference>
<evidence type="ECO:0000256" key="6">
    <source>
        <dbReference type="ARBA" id="ARBA00022840"/>
    </source>
</evidence>
<keyword evidence="6" id="KW-0067">ATP-binding</keyword>
<feature type="transmembrane region" description="Helical" evidence="9">
    <location>
        <begin position="182"/>
        <end position="204"/>
    </location>
</feature>
<dbReference type="AlphaFoldDB" id="A0A0F8WDA0"/>
<comment type="subcellular location">
    <subcellularLocation>
        <location evidence="1">Membrane</location>
        <topology evidence="1">Multi-pass membrane protein</topology>
    </subcellularLocation>
</comment>
<dbReference type="EMBL" id="LAZR01065801">
    <property type="protein sequence ID" value="KKK54822.1"/>
    <property type="molecule type" value="Genomic_DNA"/>
</dbReference>
<evidence type="ECO:0000256" key="5">
    <source>
        <dbReference type="ARBA" id="ARBA00022741"/>
    </source>
</evidence>
<dbReference type="PANTHER" id="PTHR31187:SF1">
    <property type="entry name" value="ADP,ATP CARRIER PROTEIN 1"/>
    <property type="match status" value="1"/>
</dbReference>
<evidence type="ECO:0000256" key="2">
    <source>
        <dbReference type="ARBA" id="ARBA00007127"/>
    </source>
</evidence>
<name>A0A0F8WDA0_9ZZZZ</name>
<sequence length="328" mass="37423">MSTTFKFGKVRSFLWPIHSSELKKFIPMILIFFLIAFNYNVLRAVKDTLVVTAPSSGAEAIPFIKVWAILPMALLMTYIFTKLSNKYSTEKVFYIMMGIFLGFFSLFTFILYPLRDLLQPHSFADQMQGTLPQGFNGFIAMIRHWTLTSFYVMAELWGTAILSVCFWGFANEVTTVHEAKRFYSLFGVGANIAGILSGEVAVLLSSKRFFSFIPYGKDAWEQSVLFMALTVLATGFLIIGLFRYISKKAINLDEPTISQVKKPREKISLKKSFSYLGRSKYLLFIALIVLSYNLTTHIVEVVWKNQVKSLCPNPQDFNAYMGHVMIYT</sequence>
<proteinExistence type="inferred from homology"/>
<evidence type="ECO:0000256" key="4">
    <source>
        <dbReference type="ARBA" id="ARBA00022692"/>
    </source>
</evidence>
<evidence type="ECO:0000313" key="10">
    <source>
        <dbReference type="EMBL" id="KKK54822.1"/>
    </source>
</evidence>
<gene>
    <name evidence="10" type="ORF">LCGC14_3080820</name>
</gene>
<evidence type="ECO:0008006" key="11">
    <source>
        <dbReference type="Google" id="ProtNLM"/>
    </source>
</evidence>
<keyword evidence="7 9" id="KW-1133">Transmembrane helix</keyword>
<feature type="transmembrane region" description="Helical" evidence="9">
    <location>
        <begin position="62"/>
        <end position="80"/>
    </location>
</feature>
<dbReference type="InterPro" id="IPR036259">
    <property type="entry name" value="MFS_trans_sf"/>
</dbReference>
<feature type="transmembrane region" description="Helical" evidence="9">
    <location>
        <begin position="224"/>
        <end position="245"/>
    </location>
</feature>
<evidence type="ECO:0000256" key="9">
    <source>
        <dbReference type="SAM" id="Phobius"/>
    </source>
</evidence>
<evidence type="ECO:0000256" key="8">
    <source>
        <dbReference type="ARBA" id="ARBA00023136"/>
    </source>
</evidence>
<dbReference type="GO" id="GO:0016020">
    <property type="term" value="C:membrane"/>
    <property type="evidence" value="ECO:0007669"/>
    <property type="project" value="UniProtKB-SubCell"/>
</dbReference>
<keyword evidence="5" id="KW-0547">Nucleotide-binding</keyword>
<comment type="similarity">
    <text evidence="2">Belongs to the ADP/ATP translocase tlc family.</text>
</comment>
<evidence type="ECO:0000256" key="3">
    <source>
        <dbReference type="ARBA" id="ARBA00022448"/>
    </source>
</evidence>
<dbReference type="GO" id="GO:0005471">
    <property type="term" value="F:ATP:ADP antiporter activity"/>
    <property type="evidence" value="ECO:0007669"/>
    <property type="project" value="InterPro"/>
</dbReference>
<accession>A0A0F8WDA0</accession>